<dbReference type="PROSITE" id="PS50088">
    <property type="entry name" value="ANK_REPEAT"/>
    <property type="match status" value="1"/>
</dbReference>
<evidence type="ECO:0008006" key="6">
    <source>
        <dbReference type="Google" id="ProtNLM"/>
    </source>
</evidence>
<proteinExistence type="predicted"/>
<dbReference type="EMBL" id="BSDZ01000116">
    <property type="protein sequence ID" value="GLI71556.1"/>
    <property type="molecule type" value="Genomic_DNA"/>
</dbReference>
<keyword evidence="2 3" id="KW-0040">ANK repeat</keyword>
<evidence type="ECO:0000256" key="2">
    <source>
        <dbReference type="ARBA" id="ARBA00023043"/>
    </source>
</evidence>
<dbReference type="PROSITE" id="PS50297">
    <property type="entry name" value="ANK_REP_REGION"/>
    <property type="match status" value="1"/>
</dbReference>
<evidence type="ECO:0000256" key="1">
    <source>
        <dbReference type="ARBA" id="ARBA00022737"/>
    </source>
</evidence>
<evidence type="ECO:0000256" key="3">
    <source>
        <dbReference type="PROSITE-ProRule" id="PRU00023"/>
    </source>
</evidence>
<keyword evidence="5" id="KW-1185">Reference proteome</keyword>
<reference evidence="4 5" key="1">
    <citation type="journal article" date="2023" name="IScience">
        <title>Expanded male sex-determining region conserved during the evolution of homothallism in the green alga Volvox.</title>
        <authorList>
            <person name="Yamamoto K."/>
            <person name="Matsuzaki R."/>
            <person name="Mahakham W."/>
            <person name="Heman W."/>
            <person name="Sekimoto H."/>
            <person name="Kawachi M."/>
            <person name="Minakuchi Y."/>
            <person name="Toyoda A."/>
            <person name="Nozaki H."/>
        </authorList>
    </citation>
    <scope>NUCLEOTIDE SEQUENCE [LARGE SCALE GENOMIC DNA]</scope>
    <source>
        <strain evidence="4 5">NIES-4468</strain>
    </source>
</reference>
<dbReference type="SMART" id="SM00248">
    <property type="entry name" value="ANK"/>
    <property type="match status" value="5"/>
</dbReference>
<dbReference type="Gene3D" id="1.25.40.20">
    <property type="entry name" value="Ankyrin repeat-containing domain"/>
    <property type="match status" value="2"/>
</dbReference>
<dbReference type="Pfam" id="PF12796">
    <property type="entry name" value="Ank_2"/>
    <property type="match status" value="2"/>
</dbReference>
<evidence type="ECO:0000313" key="4">
    <source>
        <dbReference type="EMBL" id="GLI71556.1"/>
    </source>
</evidence>
<accession>A0ABQ5SR36</accession>
<protein>
    <recommendedName>
        <fullName evidence="6">Ankyrin repeat protein</fullName>
    </recommendedName>
</protein>
<name>A0ABQ5SR36_9CHLO</name>
<evidence type="ECO:0000313" key="5">
    <source>
        <dbReference type="Proteomes" id="UP001165090"/>
    </source>
</evidence>
<feature type="non-terminal residue" evidence="4">
    <location>
        <position position="327"/>
    </location>
</feature>
<dbReference type="Pfam" id="PF00023">
    <property type="entry name" value="Ank"/>
    <property type="match status" value="1"/>
</dbReference>
<dbReference type="PANTHER" id="PTHR24203:SF45">
    <property type="entry name" value="ANKYRIN REPEAT DOMAIN 6"/>
    <property type="match status" value="1"/>
</dbReference>
<dbReference type="SUPFAM" id="SSF48403">
    <property type="entry name" value="Ankyrin repeat"/>
    <property type="match status" value="1"/>
</dbReference>
<organism evidence="4 5">
    <name type="scientific">Volvox africanus</name>
    <dbReference type="NCBI Taxonomy" id="51714"/>
    <lineage>
        <taxon>Eukaryota</taxon>
        <taxon>Viridiplantae</taxon>
        <taxon>Chlorophyta</taxon>
        <taxon>core chlorophytes</taxon>
        <taxon>Chlorophyceae</taxon>
        <taxon>CS clade</taxon>
        <taxon>Chlamydomonadales</taxon>
        <taxon>Volvocaceae</taxon>
        <taxon>Volvox</taxon>
    </lineage>
</organism>
<keyword evidence="1" id="KW-0677">Repeat</keyword>
<gene>
    <name evidence="4" type="ORF">VaNZ11_016791</name>
</gene>
<dbReference type="PANTHER" id="PTHR24203">
    <property type="entry name" value="ANKYRIN REPEAT FAMILY PROTEIN"/>
    <property type="match status" value="1"/>
</dbReference>
<dbReference type="Proteomes" id="UP001165090">
    <property type="component" value="Unassembled WGS sequence"/>
</dbReference>
<comment type="caution">
    <text evidence="4">The sequence shown here is derived from an EMBL/GenBank/DDBJ whole genome shotgun (WGS) entry which is preliminary data.</text>
</comment>
<dbReference type="InterPro" id="IPR036770">
    <property type="entry name" value="Ankyrin_rpt-contain_sf"/>
</dbReference>
<dbReference type="InterPro" id="IPR002110">
    <property type="entry name" value="Ankyrin_rpt"/>
</dbReference>
<sequence>MGCGPSSLAAAELNRSLRAGDGSHLLQDKLQTSPWLLSAATPVLSSTAGTPLHTACERNQLEVVKQMLCFLSSAPLPVVREALRPYCNRNDIALPMSVGEGLGIAVEMVNCKGQTPLMCACAAGSPDLVKLLLAQGADPWAGDRCGSRTALHYAAMSGRTACIEALMHDIPVRNRARQGVRYINVRSVCGLTALHYAIYFDHTSAVEELLRHDPLLSAVTSSNSYDVLVNCDPLSTPLHFAAIRGNVGIVRTLLRQYVQGPSSLRSREPRLRANHAGVLPWQIAVSYHPGNRDLVALLHPGEPLDVAMGLAAAGDESAAASVPGART</sequence>
<feature type="repeat" description="ANK" evidence="3">
    <location>
        <begin position="112"/>
        <end position="144"/>
    </location>
</feature>